<accession>A0A964T9D6</accession>
<evidence type="ECO:0000313" key="1">
    <source>
        <dbReference type="EMBL" id="NAY90643.1"/>
    </source>
</evidence>
<reference evidence="1" key="1">
    <citation type="submission" date="2020-01" db="EMBL/GenBank/DDBJ databases">
        <title>Muricauda ochracea sp. nov., isolated from a tidal flat of Garorim bay in Korea.</title>
        <authorList>
            <person name="Kim D."/>
            <person name="Yoo Y."/>
            <person name="Kim J.-J."/>
        </authorList>
    </citation>
    <scope>NUCLEOTIDE SEQUENCE</scope>
    <source>
        <strain evidence="1">JGD-17</strain>
    </source>
</reference>
<comment type="caution">
    <text evidence="1">The sequence shown here is derived from an EMBL/GenBank/DDBJ whole genome shotgun (WGS) entry which is preliminary data.</text>
</comment>
<organism evidence="1 2">
    <name type="scientific">Flagellimonas ochracea</name>
    <dbReference type="NCBI Taxonomy" id="2696472"/>
    <lineage>
        <taxon>Bacteria</taxon>
        <taxon>Pseudomonadati</taxon>
        <taxon>Bacteroidota</taxon>
        <taxon>Flavobacteriia</taxon>
        <taxon>Flavobacteriales</taxon>
        <taxon>Flavobacteriaceae</taxon>
        <taxon>Flagellimonas</taxon>
    </lineage>
</organism>
<dbReference type="Proteomes" id="UP000667650">
    <property type="component" value="Unassembled WGS sequence"/>
</dbReference>
<dbReference type="AlphaFoldDB" id="A0A964T9D6"/>
<keyword evidence="2" id="KW-1185">Reference proteome</keyword>
<evidence type="ECO:0008006" key="3">
    <source>
        <dbReference type="Google" id="ProtNLM"/>
    </source>
</evidence>
<name>A0A964T9D6_9FLAO</name>
<dbReference type="RefSeq" id="WP_166522050.1">
    <property type="nucleotide sequence ID" value="NZ_JAAABI010000001.1"/>
</dbReference>
<dbReference type="EMBL" id="JAAABI010000001">
    <property type="protein sequence ID" value="NAY90643.1"/>
    <property type="molecule type" value="Genomic_DNA"/>
</dbReference>
<gene>
    <name evidence="1" type="ORF">GTQ34_01820</name>
</gene>
<protein>
    <recommendedName>
        <fullName evidence="3">Adenylosuccinate lyase</fullName>
    </recommendedName>
</protein>
<proteinExistence type="predicted"/>
<evidence type="ECO:0000313" key="2">
    <source>
        <dbReference type="Proteomes" id="UP000667650"/>
    </source>
</evidence>
<sequence>MTEAQLHSTLNSGRLSKAKIERLVTELEQEPSLTKRLFQEVLREDKEGDFNASWTFDHLMRKKLVYLIPFMDDFTEGLAQLQTDSCIRPMAHVCEMVCVTYFKKKDAFFHKHVSDGHLEKILTACFDWLISPINVAPKVFSMTSLYYLGFKFDWVHPELKLVLENTIGSGTAGYKNRAKKTLDMLVLLEH</sequence>